<gene>
    <name evidence="2" type="ORF">ACFPZN_44210</name>
</gene>
<organism evidence="2 3">
    <name type="scientific">Actinomadura rugatobispora</name>
    <dbReference type="NCBI Taxonomy" id="1994"/>
    <lineage>
        <taxon>Bacteria</taxon>
        <taxon>Bacillati</taxon>
        <taxon>Actinomycetota</taxon>
        <taxon>Actinomycetes</taxon>
        <taxon>Streptosporangiales</taxon>
        <taxon>Thermomonosporaceae</taxon>
        <taxon>Actinomadura</taxon>
    </lineage>
</organism>
<sequence>MTTSPGENYESGSGRSHAARVSDSGRPDEQGQVRSGAEGGLEDGPERGSTPRSALAHEITEILLAQAPELPGEQVVRVRQSLLDLARAHGWSGA</sequence>
<comment type="caution">
    <text evidence="2">The sequence shown here is derived from an EMBL/GenBank/DDBJ whole genome shotgun (WGS) entry which is preliminary data.</text>
</comment>
<protein>
    <submittedName>
        <fullName evidence="2">Uncharacterized protein</fullName>
    </submittedName>
</protein>
<keyword evidence="3" id="KW-1185">Reference proteome</keyword>
<dbReference type="RefSeq" id="WP_378288876.1">
    <property type="nucleotide sequence ID" value="NZ_JBHSON010000093.1"/>
</dbReference>
<name>A0ABW1ADP7_9ACTN</name>
<evidence type="ECO:0000313" key="2">
    <source>
        <dbReference type="EMBL" id="MFC5752662.1"/>
    </source>
</evidence>
<evidence type="ECO:0000313" key="3">
    <source>
        <dbReference type="Proteomes" id="UP001596074"/>
    </source>
</evidence>
<feature type="region of interest" description="Disordered" evidence="1">
    <location>
        <begin position="1"/>
        <end position="55"/>
    </location>
</feature>
<dbReference type="EMBL" id="JBHSON010000093">
    <property type="protein sequence ID" value="MFC5752662.1"/>
    <property type="molecule type" value="Genomic_DNA"/>
</dbReference>
<accession>A0ABW1ADP7</accession>
<reference evidence="3" key="1">
    <citation type="journal article" date="2019" name="Int. J. Syst. Evol. Microbiol.">
        <title>The Global Catalogue of Microorganisms (GCM) 10K type strain sequencing project: providing services to taxonomists for standard genome sequencing and annotation.</title>
        <authorList>
            <consortium name="The Broad Institute Genomics Platform"/>
            <consortium name="The Broad Institute Genome Sequencing Center for Infectious Disease"/>
            <person name="Wu L."/>
            <person name="Ma J."/>
        </authorList>
    </citation>
    <scope>NUCLEOTIDE SEQUENCE [LARGE SCALE GENOMIC DNA]</scope>
    <source>
        <strain evidence="3">KCTC 42087</strain>
    </source>
</reference>
<dbReference type="Proteomes" id="UP001596074">
    <property type="component" value="Unassembled WGS sequence"/>
</dbReference>
<feature type="compositionally biased region" description="Polar residues" evidence="1">
    <location>
        <begin position="1"/>
        <end position="14"/>
    </location>
</feature>
<proteinExistence type="predicted"/>
<evidence type="ECO:0000256" key="1">
    <source>
        <dbReference type="SAM" id="MobiDB-lite"/>
    </source>
</evidence>